<comment type="similarity">
    <text evidence="1 4 5">Belongs to the bacterial ribosomal protein bL35 family.</text>
</comment>
<dbReference type="AlphaFoldDB" id="A0A1F5HGG1"/>
<organism evidence="7 8">
    <name type="scientific">Candidatus Curtissbacteria bacterium RIFOXYA1_FULL_41_14</name>
    <dbReference type="NCBI Taxonomy" id="1797737"/>
    <lineage>
        <taxon>Bacteria</taxon>
        <taxon>Candidatus Curtissiibacteriota</taxon>
    </lineage>
</organism>
<dbReference type="GO" id="GO:0003735">
    <property type="term" value="F:structural constituent of ribosome"/>
    <property type="evidence" value="ECO:0007669"/>
    <property type="project" value="InterPro"/>
</dbReference>
<dbReference type="InterPro" id="IPR037229">
    <property type="entry name" value="Ribosomal_bL35_sf"/>
</dbReference>
<evidence type="ECO:0000256" key="5">
    <source>
        <dbReference type="RuleBase" id="RU000568"/>
    </source>
</evidence>
<sequence>MKQKTKKAAAKRFKITPKGKILRGRQMAGHLKMAKTKSAKTRYKRKAFVSKPEKRRIERLMPYN</sequence>
<dbReference type="GO" id="GO:0005840">
    <property type="term" value="C:ribosome"/>
    <property type="evidence" value="ECO:0007669"/>
    <property type="project" value="UniProtKB-KW"/>
</dbReference>
<dbReference type="GO" id="GO:1990904">
    <property type="term" value="C:ribonucleoprotein complex"/>
    <property type="evidence" value="ECO:0007669"/>
    <property type="project" value="UniProtKB-KW"/>
</dbReference>
<dbReference type="NCBIfam" id="TIGR00001">
    <property type="entry name" value="rpmI_bact"/>
    <property type="match status" value="1"/>
</dbReference>
<dbReference type="PROSITE" id="PS00936">
    <property type="entry name" value="RIBOSOMAL_L35"/>
    <property type="match status" value="1"/>
</dbReference>
<dbReference type="EMBL" id="MFCA01000002">
    <property type="protein sequence ID" value="OGE03162.1"/>
    <property type="molecule type" value="Genomic_DNA"/>
</dbReference>
<gene>
    <name evidence="4" type="primary">rpmI</name>
    <name evidence="7" type="ORF">A2196_05165</name>
</gene>
<evidence type="ECO:0000313" key="8">
    <source>
        <dbReference type="Proteomes" id="UP000176751"/>
    </source>
</evidence>
<evidence type="ECO:0000256" key="2">
    <source>
        <dbReference type="ARBA" id="ARBA00022980"/>
    </source>
</evidence>
<dbReference type="SUPFAM" id="SSF143034">
    <property type="entry name" value="L35p-like"/>
    <property type="match status" value="1"/>
</dbReference>
<evidence type="ECO:0000256" key="6">
    <source>
        <dbReference type="SAM" id="MobiDB-lite"/>
    </source>
</evidence>
<protein>
    <recommendedName>
        <fullName evidence="4">Large ribosomal subunit protein bL35</fullName>
    </recommendedName>
</protein>
<evidence type="ECO:0000256" key="1">
    <source>
        <dbReference type="ARBA" id="ARBA00006598"/>
    </source>
</evidence>
<name>A0A1F5HGG1_9BACT</name>
<feature type="region of interest" description="Disordered" evidence="6">
    <location>
        <begin position="30"/>
        <end position="52"/>
    </location>
</feature>
<proteinExistence type="inferred from homology"/>
<dbReference type="InterPro" id="IPR001706">
    <property type="entry name" value="Ribosomal_bL35"/>
</dbReference>
<feature type="compositionally biased region" description="Basic residues" evidence="6">
    <location>
        <begin position="32"/>
        <end position="48"/>
    </location>
</feature>
<dbReference type="Proteomes" id="UP000176751">
    <property type="component" value="Unassembled WGS sequence"/>
</dbReference>
<reference evidence="7 8" key="1">
    <citation type="journal article" date="2016" name="Nat. Commun.">
        <title>Thousands of microbial genomes shed light on interconnected biogeochemical processes in an aquifer system.</title>
        <authorList>
            <person name="Anantharaman K."/>
            <person name="Brown C.T."/>
            <person name="Hug L.A."/>
            <person name="Sharon I."/>
            <person name="Castelle C.J."/>
            <person name="Probst A.J."/>
            <person name="Thomas B.C."/>
            <person name="Singh A."/>
            <person name="Wilkins M.J."/>
            <person name="Karaoz U."/>
            <person name="Brodie E.L."/>
            <person name="Williams K.H."/>
            <person name="Hubbard S.S."/>
            <person name="Banfield J.F."/>
        </authorList>
    </citation>
    <scope>NUCLEOTIDE SEQUENCE [LARGE SCALE GENOMIC DNA]</scope>
</reference>
<dbReference type="HAMAP" id="MF_00514">
    <property type="entry name" value="Ribosomal_bL35"/>
    <property type="match status" value="1"/>
</dbReference>
<evidence type="ECO:0000313" key="7">
    <source>
        <dbReference type="EMBL" id="OGE03162.1"/>
    </source>
</evidence>
<evidence type="ECO:0000256" key="3">
    <source>
        <dbReference type="ARBA" id="ARBA00023274"/>
    </source>
</evidence>
<dbReference type="GO" id="GO:0006412">
    <property type="term" value="P:translation"/>
    <property type="evidence" value="ECO:0007669"/>
    <property type="project" value="UniProtKB-UniRule"/>
</dbReference>
<dbReference type="Gene3D" id="4.10.410.60">
    <property type="match status" value="1"/>
</dbReference>
<accession>A0A1F5HGG1</accession>
<evidence type="ECO:0000256" key="4">
    <source>
        <dbReference type="HAMAP-Rule" id="MF_00514"/>
    </source>
</evidence>
<dbReference type="STRING" id="1797737.A2196_05165"/>
<dbReference type="PRINTS" id="PR00064">
    <property type="entry name" value="RIBOSOMALL35"/>
</dbReference>
<dbReference type="InterPro" id="IPR018265">
    <property type="entry name" value="Ribosomal_bL35_CS"/>
</dbReference>
<comment type="caution">
    <text evidence="7">The sequence shown here is derived from an EMBL/GenBank/DDBJ whole genome shotgun (WGS) entry which is preliminary data.</text>
</comment>
<keyword evidence="2 4" id="KW-0689">Ribosomal protein</keyword>
<dbReference type="InterPro" id="IPR021137">
    <property type="entry name" value="Ribosomal_bL35-like"/>
</dbReference>
<dbReference type="Pfam" id="PF01632">
    <property type="entry name" value="Ribosomal_L35p"/>
    <property type="match status" value="1"/>
</dbReference>
<keyword evidence="3 4" id="KW-0687">Ribonucleoprotein</keyword>